<feature type="region of interest" description="Disordered" evidence="1">
    <location>
        <begin position="1"/>
        <end position="53"/>
    </location>
</feature>
<sequence>MGTSSIYGGPTNSNPKDNPLLPDDFVFDEGNSNEGESEKETDEKETISKEPQQINEVSWKDAKTYMSKLASGQYTNKGKAVSNQIKAYGGAKAASKTARAGINTVIKLGNFSSSSPTSTFRTVLEEYKIDYKDKSAREVLNELTNLIAPVPITKDDSIARKALIVTMEYIYEMFDEENLDYDSIDGNSLNLMIPKFIENYIYERIINDLGSRIESNSESSSKAMDTENELKEYINAKVDIAFKGKDFTKINFNDKSTKNEVESLFNQCYTLMEEQ</sequence>
<dbReference type="EMBL" id="CP068439">
    <property type="protein sequence ID" value="QQX78113.1"/>
    <property type="molecule type" value="Genomic_DNA"/>
</dbReference>
<proteinExistence type="predicted"/>
<keyword evidence="3" id="KW-1185">Reference proteome</keyword>
<organism evidence="2 3">
    <name type="scientific">Aequorivita iocasae</name>
    <dbReference type="NCBI Taxonomy" id="2803865"/>
    <lineage>
        <taxon>Bacteria</taxon>
        <taxon>Pseudomonadati</taxon>
        <taxon>Bacteroidota</taxon>
        <taxon>Flavobacteriia</taxon>
        <taxon>Flavobacteriales</taxon>
        <taxon>Flavobacteriaceae</taxon>
        <taxon>Aequorivita</taxon>
    </lineage>
</organism>
<evidence type="ECO:0000313" key="2">
    <source>
        <dbReference type="EMBL" id="QQX78113.1"/>
    </source>
</evidence>
<feature type="compositionally biased region" description="Polar residues" evidence="1">
    <location>
        <begin position="1"/>
        <end position="16"/>
    </location>
</feature>
<reference evidence="2 3" key="1">
    <citation type="submission" date="2021-01" db="EMBL/GenBank/DDBJ databases">
        <title>Aequorivita sp. strain KX20305, a bacterium isolated from the sediment collected at a cold seep field in South China Sea.</title>
        <authorList>
            <person name="Zhang H."/>
            <person name="Li C."/>
        </authorList>
    </citation>
    <scope>NUCLEOTIDE SEQUENCE [LARGE SCALE GENOMIC DNA]</scope>
    <source>
        <strain evidence="2 3">KX20305</strain>
    </source>
</reference>
<evidence type="ECO:0000313" key="3">
    <source>
        <dbReference type="Proteomes" id="UP000629420"/>
    </source>
</evidence>
<accession>A0ABX7DWZ2</accession>
<protein>
    <submittedName>
        <fullName evidence="2">Uncharacterized protein</fullName>
    </submittedName>
</protein>
<gene>
    <name evidence="2" type="ORF">JK629_07610</name>
</gene>
<dbReference type="RefSeq" id="WP_202337931.1">
    <property type="nucleotide sequence ID" value="NZ_CP068439.1"/>
</dbReference>
<evidence type="ECO:0000256" key="1">
    <source>
        <dbReference type="SAM" id="MobiDB-lite"/>
    </source>
</evidence>
<dbReference type="Proteomes" id="UP000629420">
    <property type="component" value="Chromosome"/>
</dbReference>
<name>A0ABX7DWZ2_9FLAO</name>
<feature type="compositionally biased region" description="Basic and acidic residues" evidence="1">
    <location>
        <begin position="36"/>
        <end position="48"/>
    </location>
</feature>